<comment type="catalytic activity">
    <reaction evidence="2">
        <text>a ribonucleoside 5'-diphosphate + ATP = a ribonucleoside 5'-triphosphate + ADP</text>
        <dbReference type="Rhea" id="RHEA:18113"/>
        <dbReference type="ChEBI" id="CHEBI:30616"/>
        <dbReference type="ChEBI" id="CHEBI:57930"/>
        <dbReference type="ChEBI" id="CHEBI:61557"/>
        <dbReference type="ChEBI" id="CHEBI:456216"/>
        <dbReference type="EC" id="2.7.4.6"/>
    </reaction>
</comment>
<evidence type="ECO:0000256" key="6">
    <source>
        <dbReference type="ARBA" id="ARBA00022679"/>
    </source>
</evidence>
<keyword evidence="6" id="KW-0808">Transferase</keyword>
<dbReference type="EC" id="2.7.4.6" evidence="5"/>
<proteinExistence type="inferred from homology"/>
<dbReference type="SMART" id="SM00562">
    <property type="entry name" value="NDK"/>
    <property type="match status" value="1"/>
</dbReference>
<evidence type="ECO:0000313" key="11">
    <source>
        <dbReference type="Proteomes" id="UP001202328"/>
    </source>
</evidence>
<evidence type="ECO:0000256" key="1">
    <source>
        <dbReference type="ARBA" id="ARBA00000082"/>
    </source>
</evidence>
<comment type="cofactor">
    <cofactor evidence="3">
        <name>Mg(2+)</name>
        <dbReference type="ChEBI" id="CHEBI:18420"/>
    </cofactor>
</comment>
<keyword evidence="11" id="KW-1185">Reference proteome</keyword>
<dbReference type="InterPro" id="IPR036850">
    <property type="entry name" value="NDK-like_dom_sf"/>
</dbReference>
<evidence type="ECO:0000313" key="10">
    <source>
        <dbReference type="EMBL" id="KAI3928670.1"/>
    </source>
</evidence>
<evidence type="ECO:0000256" key="7">
    <source>
        <dbReference type="ARBA" id="ARBA00022777"/>
    </source>
</evidence>
<dbReference type="SUPFAM" id="SSF54919">
    <property type="entry name" value="Nucleoside diphosphate kinase, NDK"/>
    <property type="match status" value="1"/>
</dbReference>
<protein>
    <recommendedName>
        <fullName evidence="5">nucleoside-diphosphate kinase</fullName>
        <ecNumber evidence="5">2.7.4.6</ecNumber>
    </recommendedName>
</protein>
<accession>A0AAD4XLG2</accession>
<dbReference type="Pfam" id="PF00334">
    <property type="entry name" value="NDK"/>
    <property type="match status" value="1"/>
</dbReference>
<comment type="caution">
    <text evidence="8">Lacks conserved residue(s) required for the propagation of feature annotation.</text>
</comment>
<evidence type="ECO:0000256" key="3">
    <source>
        <dbReference type="ARBA" id="ARBA00001946"/>
    </source>
</evidence>
<evidence type="ECO:0000256" key="8">
    <source>
        <dbReference type="PROSITE-ProRule" id="PRU00706"/>
    </source>
</evidence>
<dbReference type="InterPro" id="IPR034907">
    <property type="entry name" value="NDK-like_dom"/>
</dbReference>
<feature type="domain" description="Nucleoside diphosphate kinase-like" evidence="9">
    <location>
        <begin position="20"/>
        <end position="153"/>
    </location>
</feature>
<evidence type="ECO:0000256" key="4">
    <source>
        <dbReference type="ARBA" id="ARBA00008142"/>
    </source>
</evidence>
<dbReference type="Gene3D" id="3.30.70.141">
    <property type="entry name" value="Nucleoside diphosphate kinase-like domain"/>
    <property type="match status" value="1"/>
</dbReference>
<dbReference type="GO" id="GO:0004550">
    <property type="term" value="F:nucleoside diphosphate kinase activity"/>
    <property type="evidence" value="ECO:0007669"/>
    <property type="project" value="UniProtKB-EC"/>
</dbReference>
<dbReference type="PANTHER" id="PTHR11349">
    <property type="entry name" value="NUCLEOSIDE DIPHOSPHATE KINASE"/>
    <property type="match status" value="1"/>
</dbReference>
<sequence>MVDSSASSRMTEILQKQQLHERTFVLAYPCHHTYRSVGEIVFEFEKLGLDITEMGCMHVNKAFAQKHVESTGLEPDEFALHPYRNLVYYLASKPVVAMIVEGKGAISKVCALVSDKQPPFWFTKGISTVYASPSDDLAKSDIERWFQTVDLKEMKHSKKVVCVLPDELHGPWDQVKQALDKDCFLHVQPALKDNFHMEDMRVFLINPLAFKEHCVGNILEAIENNRAGIRGIKLVKKEDCPSKLWTSDSVPSDRGVAVVGYLVKPALYITFVDPTVKNINYSEDLFEIGSNYVQQNEPWEGVLEHATIFFKSGYSVWANEYCLGGCMFEASLVGLVERH</sequence>
<name>A0AAD4XLG2_9MAGN</name>
<organism evidence="10 11">
    <name type="scientific">Papaver atlanticum</name>
    <dbReference type="NCBI Taxonomy" id="357466"/>
    <lineage>
        <taxon>Eukaryota</taxon>
        <taxon>Viridiplantae</taxon>
        <taxon>Streptophyta</taxon>
        <taxon>Embryophyta</taxon>
        <taxon>Tracheophyta</taxon>
        <taxon>Spermatophyta</taxon>
        <taxon>Magnoliopsida</taxon>
        <taxon>Ranunculales</taxon>
        <taxon>Papaveraceae</taxon>
        <taxon>Papaveroideae</taxon>
        <taxon>Papaver</taxon>
    </lineage>
</organism>
<evidence type="ECO:0000259" key="9">
    <source>
        <dbReference type="SMART" id="SM00562"/>
    </source>
</evidence>
<dbReference type="EMBL" id="JAJJMB010007708">
    <property type="protein sequence ID" value="KAI3928670.1"/>
    <property type="molecule type" value="Genomic_DNA"/>
</dbReference>
<comment type="catalytic activity">
    <reaction evidence="1">
        <text>a 2'-deoxyribonucleoside 5'-diphosphate + ATP = a 2'-deoxyribonucleoside 5'-triphosphate + ADP</text>
        <dbReference type="Rhea" id="RHEA:44640"/>
        <dbReference type="ChEBI" id="CHEBI:30616"/>
        <dbReference type="ChEBI" id="CHEBI:61560"/>
        <dbReference type="ChEBI" id="CHEBI:73316"/>
        <dbReference type="ChEBI" id="CHEBI:456216"/>
        <dbReference type="EC" id="2.7.4.6"/>
    </reaction>
</comment>
<evidence type="ECO:0000256" key="5">
    <source>
        <dbReference type="ARBA" id="ARBA00012966"/>
    </source>
</evidence>
<comment type="similarity">
    <text evidence="4 8">Belongs to the NDK family.</text>
</comment>
<dbReference type="AlphaFoldDB" id="A0AAD4XLG2"/>
<gene>
    <name evidence="10" type="ORF">MKW98_024271</name>
</gene>
<keyword evidence="7" id="KW-0418">Kinase</keyword>
<dbReference type="Proteomes" id="UP001202328">
    <property type="component" value="Unassembled WGS sequence"/>
</dbReference>
<evidence type="ECO:0000256" key="2">
    <source>
        <dbReference type="ARBA" id="ARBA00000937"/>
    </source>
</evidence>
<reference evidence="10" key="1">
    <citation type="submission" date="2022-04" db="EMBL/GenBank/DDBJ databases">
        <title>A functionally conserved STORR gene fusion in Papaver species that diverged 16.8 million years ago.</title>
        <authorList>
            <person name="Catania T."/>
        </authorList>
    </citation>
    <scope>NUCLEOTIDE SEQUENCE</scope>
    <source>
        <strain evidence="10">S-188037</strain>
    </source>
</reference>
<comment type="caution">
    <text evidence="10">The sequence shown here is derived from an EMBL/GenBank/DDBJ whole genome shotgun (WGS) entry which is preliminary data.</text>
</comment>
<dbReference type="PROSITE" id="PS51374">
    <property type="entry name" value="NDPK_LIKE"/>
    <property type="match status" value="1"/>
</dbReference>